<keyword evidence="3" id="KW-1185">Reference proteome</keyword>
<name>A0A5E4PUJ1_9NEOP</name>
<organism evidence="2 3">
    <name type="scientific">Leptidea sinapis</name>
    <dbReference type="NCBI Taxonomy" id="189913"/>
    <lineage>
        <taxon>Eukaryota</taxon>
        <taxon>Metazoa</taxon>
        <taxon>Ecdysozoa</taxon>
        <taxon>Arthropoda</taxon>
        <taxon>Hexapoda</taxon>
        <taxon>Insecta</taxon>
        <taxon>Pterygota</taxon>
        <taxon>Neoptera</taxon>
        <taxon>Endopterygota</taxon>
        <taxon>Lepidoptera</taxon>
        <taxon>Glossata</taxon>
        <taxon>Ditrysia</taxon>
        <taxon>Papilionoidea</taxon>
        <taxon>Pieridae</taxon>
        <taxon>Dismorphiinae</taxon>
        <taxon>Leptidea</taxon>
    </lineage>
</organism>
<dbReference type="InterPro" id="IPR011011">
    <property type="entry name" value="Znf_FYVE_PHD"/>
</dbReference>
<gene>
    <name evidence="2" type="ORF">LSINAPIS_LOCUS2059</name>
</gene>
<dbReference type="InterPro" id="IPR013083">
    <property type="entry name" value="Znf_RING/FYVE/PHD"/>
</dbReference>
<feature type="region of interest" description="Disordered" evidence="1">
    <location>
        <begin position="78"/>
        <end position="104"/>
    </location>
</feature>
<feature type="region of interest" description="Disordered" evidence="1">
    <location>
        <begin position="197"/>
        <end position="217"/>
    </location>
</feature>
<sequence>MDVFKCSGCKSTLQSKKYINCHGCNQKYDLHCAYLSPERLRSMDDVGKRAWRCLECKSKQPKADNTNTPVRNMANTLSANDVPRTDSDHSNVTLRRKQDSNTKSISENTLRGLLKAERQRNNKYYFSIIQASVNGLSDQLSSITSQCSADFQESLTFVSEQNTELKREITELKKLLSVKSAEIKSIKDENKKLREDLSSYVTRRESQRRPNPGTSYSSGRELPTLFVFNPVRSLPAIVKCACCTVKDIKGSVEHLHLPDIILHNLCVFP</sequence>
<proteinExistence type="predicted"/>
<evidence type="ECO:0000256" key="1">
    <source>
        <dbReference type="SAM" id="MobiDB-lite"/>
    </source>
</evidence>
<evidence type="ECO:0000313" key="2">
    <source>
        <dbReference type="EMBL" id="VVC88776.1"/>
    </source>
</evidence>
<evidence type="ECO:0008006" key="4">
    <source>
        <dbReference type="Google" id="ProtNLM"/>
    </source>
</evidence>
<dbReference type="SUPFAM" id="SSF57903">
    <property type="entry name" value="FYVE/PHD zinc finger"/>
    <property type="match status" value="1"/>
</dbReference>
<reference evidence="2 3" key="1">
    <citation type="submission" date="2017-07" db="EMBL/GenBank/DDBJ databases">
        <authorList>
            <person name="Talla V."/>
            <person name="Backstrom N."/>
        </authorList>
    </citation>
    <scope>NUCLEOTIDE SEQUENCE [LARGE SCALE GENOMIC DNA]</scope>
</reference>
<evidence type="ECO:0000313" key="3">
    <source>
        <dbReference type="Proteomes" id="UP000324832"/>
    </source>
</evidence>
<protein>
    <recommendedName>
        <fullName evidence="4">PHD-type domain-containing protein</fullName>
    </recommendedName>
</protein>
<dbReference type="EMBL" id="FZQP02000389">
    <property type="protein sequence ID" value="VVC88776.1"/>
    <property type="molecule type" value="Genomic_DNA"/>
</dbReference>
<dbReference type="AlphaFoldDB" id="A0A5E4PUJ1"/>
<feature type="compositionally biased region" description="Basic and acidic residues" evidence="1">
    <location>
        <begin position="197"/>
        <end position="208"/>
    </location>
</feature>
<dbReference type="Gene3D" id="3.30.40.10">
    <property type="entry name" value="Zinc/RING finger domain, C3HC4 (zinc finger)"/>
    <property type="match status" value="1"/>
</dbReference>
<dbReference type="Proteomes" id="UP000324832">
    <property type="component" value="Unassembled WGS sequence"/>
</dbReference>
<accession>A0A5E4PUJ1</accession>